<sequence length="1319" mass="152663">MRLEEAEPLYVISYTPDDVTSMREAIGQYSELIRSGEGFQDRYCVVQFEPTAAVPLSDFEQHPNLQRYLTGGLTHFDKKDDNKEDLTEAVLTETLFFLCAAKYPELEADIKAACESIVYFARSTNDSSEMWITSEEPFGLSPLEILATINPKYGYLLAGFFVPYWDDEHMPQSLERLGIWSDKIGITPDTLKAFCFCDNSSAREQMLGYSTFDGGMYEEDEKIESKFDLIEHFRNKPEDFQLFKDLLVARFEEQPFLHYTDDERDFNANPVKSMVLDIMMLHYPYDTWDDDFDIDEYLTQTFIKAPAEEEIADIKAYVEEKLGRPIVSRSYPTAKKPTPFTDPQEVKDPFENWQVFITEAIKNGEEVWAYIEQGTNREILDSLEKTDIYILSKKGKFKLYKELNKHAYSMEIVWEDLDDILTPLFDAFLEDEGATEEQQKTFLLRFLDVVFRLNGRDPFASSAEALIVDSYELCEEETFEKRFSAHWFAQLKANIRKFSGHSEEVMQSDIKACWEAIHTNREEACEQLPATLFSLEVTDTQEEEDIEDNYSTAELLVVAVYIVSQDSKDGRNDALTIASKAYVEHHALDQLLDDLRSDTDFPSDITIQTAKTGDYAYPAHKEHIEEVMTHYPDFVAFDQFVRQGYMMDEGQRLSQQASESKALAILQKNSKYGEVISDKQREVKWLRNFSDKTQKLLYVAHVGASHPALLCSDALKRLLKLAFALAPVRTTHLLAKAYKTSYRDSWMDSPKSMLDVLSKFQAQGLSDEGYWAFQMEQFAGRDESYKIPHYRQLLAEWNDVHQLAPSGFLQEIHRKQRKALLDGLQLLPYRTQLEIVDDAALAFPNNDYTSIYNRHLFELVARKLKPESDQDELLKPNLNDLPIVFKERLEFEGLYCQFIKGYEWSEHEDLLQQILQIAPEESRPPLSKEQAYEQYTAIIRNKYLVLSRKDNQLELLLGKEELWLLQNGLDAKTKKILQASLNVIVIDDSCPQEYIDDLLMWSKTDYRKEWRLKAISYLMGSTPLSEVEHIIRFGIIHYRFLKEDNFYEVSFGSLILKLSDAVQRYALRFLGMISYQSLNLSIDLKEEEYVQLLIDSQVDRKAIYKMLVYKENYRLIPKVALKVDVSPFVLEEKIANQIKILSVLAPFPQYHPLIISLENASSSKLREHVQQLFVLHRIKMKETVPCHIVDYGVYVMGGPTDPQTGSTRKTAREPQCLVQTSQFKGEIGMYFGLRFTATHPETAPKVLVHRVTVSHPHRDAETKELTQSQSQWTQNGYSHANIFLGWYFDPNEELLPGHYQMAAHDTEGNLLAEKSFVVE</sequence>
<dbReference type="EMBL" id="JBDKWZ010000006">
    <property type="protein sequence ID" value="MEN7548812.1"/>
    <property type="molecule type" value="Genomic_DNA"/>
</dbReference>
<proteinExistence type="predicted"/>
<gene>
    <name evidence="2" type="ORF">AAG747_12900</name>
</gene>
<name>A0AAW9S5Q4_9BACT</name>
<dbReference type="RefSeq" id="WP_346821588.1">
    <property type="nucleotide sequence ID" value="NZ_JBDKWZ010000006.1"/>
</dbReference>
<keyword evidence="3" id="KW-1185">Reference proteome</keyword>
<evidence type="ECO:0000313" key="3">
    <source>
        <dbReference type="Proteomes" id="UP001403385"/>
    </source>
</evidence>
<accession>A0AAW9S5Q4</accession>
<dbReference type="Pfam" id="PF12975">
    <property type="entry name" value="DUF3859"/>
    <property type="match status" value="1"/>
</dbReference>
<evidence type="ECO:0000313" key="2">
    <source>
        <dbReference type="EMBL" id="MEN7548812.1"/>
    </source>
</evidence>
<evidence type="ECO:0000259" key="1">
    <source>
        <dbReference type="Pfam" id="PF12975"/>
    </source>
</evidence>
<organism evidence="2 3">
    <name type="scientific">Rapidithrix thailandica</name>
    <dbReference type="NCBI Taxonomy" id="413964"/>
    <lineage>
        <taxon>Bacteria</taxon>
        <taxon>Pseudomonadati</taxon>
        <taxon>Bacteroidota</taxon>
        <taxon>Cytophagia</taxon>
        <taxon>Cytophagales</taxon>
        <taxon>Flammeovirgaceae</taxon>
        <taxon>Rapidithrix</taxon>
    </lineage>
</organism>
<dbReference type="Gene3D" id="2.60.40.2390">
    <property type="match status" value="1"/>
</dbReference>
<comment type="caution">
    <text evidence="2">The sequence shown here is derived from an EMBL/GenBank/DDBJ whole genome shotgun (WGS) entry which is preliminary data.</text>
</comment>
<dbReference type="Proteomes" id="UP001403385">
    <property type="component" value="Unassembled WGS sequence"/>
</dbReference>
<feature type="domain" description="DUF3859" evidence="1">
    <location>
        <begin position="1188"/>
        <end position="1318"/>
    </location>
</feature>
<dbReference type="InterPro" id="IPR024331">
    <property type="entry name" value="DUF3859"/>
</dbReference>
<protein>
    <submittedName>
        <fullName evidence="2">DUF3859 domain-containing protein</fullName>
    </submittedName>
</protein>
<reference evidence="2 3" key="1">
    <citation type="submission" date="2024-04" db="EMBL/GenBank/DDBJ databases">
        <title>Novel genus in family Flammeovirgaceae.</title>
        <authorList>
            <person name="Nguyen T.H."/>
            <person name="Vuong T.Q."/>
            <person name="Le H."/>
            <person name="Kim S.-G."/>
        </authorList>
    </citation>
    <scope>NUCLEOTIDE SEQUENCE [LARGE SCALE GENOMIC DNA]</scope>
    <source>
        <strain evidence="2 3">JCM 23209</strain>
    </source>
</reference>